<dbReference type="Pfam" id="PF23322">
    <property type="entry name" value="PPIase_AIP"/>
    <property type="match status" value="1"/>
</dbReference>
<dbReference type="OMA" id="QQHERNV"/>
<evidence type="ECO:0000256" key="2">
    <source>
        <dbReference type="ARBA" id="ARBA00022490"/>
    </source>
</evidence>
<keyword evidence="3" id="KW-0677">Repeat</keyword>
<dbReference type="Gene3D" id="1.25.40.10">
    <property type="entry name" value="Tetratricopeptide repeat domain"/>
    <property type="match status" value="1"/>
</dbReference>
<keyword evidence="2" id="KW-0963">Cytoplasm</keyword>
<reference evidence="6 7" key="1">
    <citation type="submission" date="2020-11" db="EMBL/GenBank/DDBJ databases">
        <authorList>
            <person name="Wallbank WR R."/>
            <person name="Pardo Diaz C."/>
            <person name="Kozak K."/>
            <person name="Martin S."/>
            <person name="Jiggins C."/>
            <person name="Moest M."/>
            <person name="Warren A I."/>
            <person name="Generalovic N T."/>
            <person name="Byers J.R.P. K."/>
            <person name="Montejo-Kovacevich G."/>
            <person name="Yen C E."/>
        </authorList>
    </citation>
    <scope>NUCLEOTIDE SEQUENCE [LARGE SCALE GENOMIC DNA]</scope>
</reference>
<evidence type="ECO:0000313" key="6">
    <source>
        <dbReference type="EMBL" id="CAD7090529.1"/>
    </source>
</evidence>
<feature type="domain" description="AIP/AIPL N-terminal FKBP-type PPIase" evidence="5">
    <location>
        <begin position="27"/>
        <end position="146"/>
    </location>
</feature>
<evidence type="ECO:0000256" key="3">
    <source>
        <dbReference type="ARBA" id="ARBA00022737"/>
    </source>
</evidence>
<evidence type="ECO:0000256" key="1">
    <source>
        <dbReference type="ARBA" id="ARBA00004496"/>
    </source>
</evidence>
<proteinExistence type="predicted"/>
<dbReference type="InterPro" id="IPR011990">
    <property type="entry name" value="TPR-like_helical_dom_sf"/>
</dbReference>
<evidence type="ECO:0000256" key="4">
    <source>
        <dbReference type="ARBA" id="ARBA00022803"/>
    </source>
</evidence>
<dbReference type="GO" id="GO:0005737">
    <property type="term" value="C:cytoplasm"/>
    <property type="evidence" value="ECO:0007669"/>
    <property type="project" value="UniProtKB-SubCell"/>
</dbReference>
<sequence>MDPQIDHSLIKKETIHPGKKYIPLTPGTRVKFHFQTIKCDGSTTILDDSRKMEHPMELVLGKKFKLEVWEVMVQKMALDEVAKFTVDKSLVSQYPFISKTLRDVGKKHEERKHCCGMTIQNEGIGYKDLDELFNNPCDLQFIFELISIELPDEYQKESWQLTDDEKLVAIRELRDKGNTSYKEKNIPKAEESYRLALGMLEQLMLKEKPNDVDWLELAQMKVPFLLNYAQCRLLSKDYYPVIEYCTEVLKYDPDNVKALYRRAKAHTGAWNPEEAKNDYKRCMELDASLKQSITKELNALNEEIKIRDLEDKMKFQKMF</sequence>
<evidence type="ECO:0000313" key="7">
    <source>
        <dbReference type="Proteomes" id="UP000594454"/>
    </source>
</evidence>
<dbReference type="SUPFAM" id="SSF48452">
    <property type="entry name" value="TPR-like"/>
    <property type="match status" value="1"/>
</dbReference>
<dbReference type="PANTHER" id="PTHR11242">
    <property type="entry name" value="ARYL HYDROCARBON RECEPTOR INTERACTING PROTEIN RELATED"/>
    <property type="match status" value="1"/>
</dbReference>
<accession>A0A7R8YYV4</accession>
<dbReference type="InterPro" id="IPR019734">
    <property type="entry name" value="TPR_rpt"/>
</dbReference>
<gene>
    <name evidence="6" type="ORF">HERILL_LOCUS13005</name>
</gene>
<dbReference type="AlphaFoldDB" id="A0A7R8YYV4"/>
<dbReference type="EMBL" id="LR899013">
    <property type="protein sequence ID" value="CAD7090529.1"/>
    <property type="molecule type" value="Genomic_DNA"/>
</dbReference>
<dbReference type="FunFam" id="1.25.40.10:FF:000052">
    <property type="entry name" value="Aryl-hydrocarbon-interacting protein-like 1"/>
    <property type="match status" value="1"/>
</dbReference>
<comment type="subcellular location">
    <subcellularLocation>
        <location evidence="1">Cytoplasm</location>
    </subcellularLocation>
</comment>
<name>A0A7R8YYV4_HERIL</name>
<dbReference type="InterPro" id="IPR056277">
    <property type="entry name" value="PPIase_AIP"/>
</dbReference>
<dbReference type="FunCoup" id="A0A7R8YYV4">
    <property type="interactions" value="407"/>
</dbReference>
<dbReference type="OrthoDB" id="5829758at2759"/>
<dbReference type="SUPFAM" id="SSF54534">
    <property type="entry name" value="FKBP-like"/>
    <property type="match status" value="1"/>
</dbReference>
<keyword evidence="4" id="KW-0802">TPR repeat</keyword>
<dbReference type="InParanoid" id="A0A7R8YYV4"/>
<organism evidence="6 7">
    <name type="scientific">Hermetia illucens</name>
    <name type="common">Black soldier fly</name>
    <dbReference type="NCBI Taxonomy" id="343691"/>
    <lineage>
        <taxon>Eukaryota</taxon>
        <taxon>Metazoa</taxon>
        <taxon>Ecdysozoa</taxon>
        <taxon>Arthropoda</taxon>
        <taxon>Hexapoda</taxon>
        <taxon>Insecta</taxon>
        <taxon>Pterygota</taxon>
        <taxon>Neoptera</taxon>
        <taxon>Endopterygota</taxon>
        <taxon>Diptera</taxon>
        <taxon>Brachycera</taxon>
        <taxon>Stratiomyomorpha</taxon>
        <taxon>Stratiomyidae</taxon>
        <taxon>Hermetiinae</taxon>
        <taxon>Hermetia</taxon>
    </lineage>
</organism>
<dbReference type="SMART" id="SM00028">
    <property type="entry name" value="TPR"/>
    <property type="match status" value="3"/>
</dbReference>
<dbReference type="GO" id="GO:0003755">
    <property type="term" value="F:peptidyl-prolyl cis-trans isomerase activity"/>
    <property type="evidence" value="ECO:0007669"/>
    <property type="project" value="InterPro"/>
</dbReference>
<dbReference type="Proteomes" id="UP000594454">
    <property type="component" value="Chromosome 5"/>
</dbReference>
<evidence type="ECO:0000259" key="5">
    <source>
        <dbReference type="Pfam" id="PF23322"/>
    </source>
</evidence>
<dbReference type="Gene3D" id="3.10.50.40">
    <property type="match status" value="1"/>
</dbReference>
<dbReference type="InterPro" id="IPR046357">
    <property type="entry name" value="PPIase_dom_sf"/>
</dbReference>
<dbReference type="InterPro" id="IPR039663">
    <property type="entry name" value="AIP/AIPL1/TTC9"/>
</dbReference>
<dbReference type="PANTHER" id="PTHR11242:SF0">
    <property type="entry name" value="TPR_REGION DOMAIN-CONTAINING PROTEIN"/>
    <property type="match status" value="1"/>
</dbReference>
<protein>
    <recommendedName>
        <fullName evidence="5">AIP/AIPL N-terminal FKBP-type PPIase domain-containing protein</fullName>
    </recommendedName>
</protein>
<keyword evidence="7" id="KW-1185">Reference proteome</keyword>